<organism evidence="1">
    <name type="scientific">Myoviridae sp. ctJ2i1</name>
    <dbReference type="NCBI Taxonomy" id="2825079"/>
    <lineage>
        <taxon>Viruses</taxon>
        <taxon>Duplodnaviria</taxon>
        <taxon>Heunggongvirae</taxon>
        <taxon>Uroviricota</taxon>
        <taxon>Caudoviricetes</taxon>
    </lineage>
</organism>
<protein>
    <submittedName>
        <fullName evidence="1">Uncharacterized protein</fullName>
    </submittedName>
</protein>
<evidence type="ECO:0000313" key="1">
    <source>
        <dbReference type="EMBL" id="DAG00725.1"/>
    </source>
</evidence>
<name>A0A8S5V1X8_9CAUD</name>
<reference evidence="1" key="1">
    <citation type="journal article" date="2021" name="Proc. Natl. Acad. Sci. U.S.A.">
        <title>A Catalog of Tens of Thousands of Viruses from Human Metagenomes Reveals Hidden Associations with Chronic Diseases.</title>
        <authorList>
            <person name="Tisza M.J."/>
            <person name="Buck C.B."/>
        </authorList>
    </citation>
    <scope>NUCLEOTIDE SEQUENCE</scope>
    <source>
        <strain evidence="1">CtJ2i1</strain>
    </source>
</reference>
<sequence length="1092" mass="125750">MKKNRTFKQGRGSEQLFNQEMYDIFLAVKDINPDMTEQEKVSGSKAVPDNITHGALWRNDRTNELKYYDGVKKAWVNIYDNKFQLITHLMEETTPANPIKGQLWIYNGILLYFDGREWKPIKSIQADDAQFNEAAFADFALVSPLLSVGNVTVPSLRNEDSKRYENELKTGYQASKDNYSEKTTEFDIEWEDPFTAPEHDLLVDPNHRTQYVIPNVNNDRIFIENSLVDDYEKVNTVCFQYPTVKAQDKNLSALHINAQKLSNITKRLFKINKDDSNTNAIIDINPNNTEFYGFKAGEYKGDHLYPYRESFETGITNSTANSLNNTSGVPEVDAINARLHPEINYNKPDKPTVDKLGKKQDVSMKDDPDKRFGDYVIMHKQIALNYRTVQNYDYILAVTYDFNWINYTGFLKKLNNGNLFQGFHIPDLPESINLFFDGLMLEEQFYDVDLKNQLVKLEDKVYKEDEVHVFKNFVKDSGYIVETNLDNQGIIQLHKEFKSPLVFVAGELIHPTFGGLIYRDNKIFVPRAKVNMPWTVIETYVPGEDNAYAAGTVNFDNNIVAGTNRVLNTENGKPNIDATAIYNTGDQSLIVQQGQIGHSGNNMIYYDPRVITNTDEVILFLDGMLINPKNIIWNKDYHYLTLKDGLFPGQEYLLLRDPDDRLFDGASAMDTYYVGALSDSLVYHNGKLLCNQQPLISPVSPKDRQPSTTDGEVVLFMPDNLTDAATVQIYDDYKKLWRLANEKELKDIKRIVTSYENTVSSVKMNIPVLPEDSINIFAYKFAGDTENAIKIGDFMLDSTDPTNRTYHMQYDKYLPRVNSLTVFRNGVRQILDVDYVESDDGTTITFLCPANDIKIGEKIHYTIEQLEVGASKVMDVITLDNTNSIGTNVYEIPAQTELYLYPGRLVVYRNGVRLPKDDWTLIGNKTIQIIKSDRPYIGTTASNYPDESFYKRETDSSYTVHHNYPDRITIEIRQDYKRKEETFKMKYNRIPEFPINDYDIDPQVLETKDEVLFYINGLFTGLSRNIVNGYVLNKYKSCITFNDRKVAALLANDPLYIDLYENPDKMEAWKKRTGKSEYTTSIKHYITYDYRV</sequence>
<dbReference type="EMBL" id="BK016182">
    <property type="protein sequence ID" value="DAG00725.1"/>
    <property type="molecule type" value="Genomic_DNA"/>
</dbReference>
<proteinExistence type="predicted"/>
<accession>A0A8S5V1X8</accession>